<evidence type="ECO:0000256" key="1">
    <source>
        <dbReference type="SAM" id="Coils"/>
    </source>
</evidence>
<dbReference type="KEGG" id="mamp:MAMA39_00430"/>
<keyword evidence="1" id="KW-0175">Coiled coil</keyword>
<feature type="coiled-coil region" evidence="1">
    <location>
        <begin position="211"/>
        <end position="409"/>
    </location>
</feature>
<feature type="coiled-coil region" evidence="1">
    <location>
        <begin position="103"/>
        <end position="180"/>
    </location>
</feature>
<evidence type="ECO:0000313" key="2">
    <source>
        <dbReference type="EMBL" id="CDN40169.1"/>
    </source>
</evidence>
<dbReference type="EMBL" id="HG937516">
    <property type="protein sequence ID" value="CDN40169.1"/>
    <property type="molecule type" value="Genomic_DNA"/>
</dbReference>
<name>A0A292IGW5_9MOLU</name>
<dbReference type="RefSeq" id="WP_343251510.1">
    <property type="nucleotide sequence ID" value="NZ_HG937516.1"/>
</dbReference>
<protein>
    <submittedName>
        <fullName evidence="2">Uncharacterized protein</fullName>
    </submittedName>
</protein>
<dbReference type="AlphaFoldDB" id="A0A292IGW5"/>
<reference evidence="2 3" key="1">
    <citation type="journal article" date="2015" name="Clin. Infect. Dis.">
        <title>Genomic Investigations unmask Mycoplasma amphoriforme, a new respiratory pathogen.</title>
        <authorList>
            <person name="Gillespie S.H."/>
            <person name="Ling C.L."/>
            <person name="Oravcova K."/>
            <person name="Pinheiro M."/>
            <person name="Wells L."/>
            <person name="Bryant J.M."/>
            <person name="McHugh T.D."/>
            <person name="Bebear C."/>
            <person name="Webster D."/>
            <person name="Harris S.R."/>
            <person name="Seth-Smith H.M."/>
            <person name="Thomson N.R."/>
        </authorList>
    </citation>
    <scope>NUCLEOTIDE SEQUENCE [LARGE SCALE GENOMIC DNA]</scope>
    <source>
        <strain evidence="2 3">A39</strain>
    </source>
</reference>
<organism evidence="2 3">
    <name type="scientific">Mycoplasma amphoriforme A39</name>
    <dbReference type="NCBI Taxonomy" id="572419"/>
    <lineage>
        <taxon>Bacteria</taxon>
        <taxon>Bacillati</taxon>
        <taxon>Mycoplasmatota</taxon>
        <taxon>Mollicutes</taxon>
        <taxon>Mycoplasmataceae</taxon>
        <taxon>Mycoplasma</taxon>
    </lineage>
</organism>
<proteinExistence type="predicted"/>
<gene>
    <name evidence="2" type="ORF">MAMA39_00430</name>
</gene>
<sequence length="559" mass="66151">MLNHSNNMDPSLQNVELEKQWSAEFERSKRNYCVAAFLSQHPEAKDYEIADFISRARRSYIRAKLKNMNDAEWDERLHKHIVTFKFIAPLQRELEKLSINQEMVSLEIERARVAKEKAKLEKEKIDFLNEQANLVKNGKSSYYRHLTTISELENTKRELEENYRKEIAEIQVKRDEELKRTVASEIEKVKQHYDQRINKLSQFYELFKQKYQKLQQFNAEIQKQYDQKNQEIHNLELRIVKLDSEIQAREQEIINRDEEIRHLTAEIESKTKEIADMSEIRPDELKKRVNSEVEEQMRAQTNKLNSILLEKEKHLLVQLEKRRKEIEIALVQQQVEHEKISKDLSEAEQVAKLASEELKRVKRDYDVVTYTNRELNQAVKTLSEKNANLTKEIERVSSENAELDKLNNLLVKKYHDSEYIEAITSRLNQDLKRIAKNQEALNKLINSKKKVSDQQIMTQFENIKHDIQTVNANMGNISTVDQQPQRSGNVLHYQSQPPAKVLNYEHDYDDVWFTHDEPKIKAKKTNPKNKNLIAKIKNKNTKSKTAKNALNFNKFIDIE</sequence>
<dbReference type="Proteomes" id="UP000261764">
    <property type="component" value="Chromosome I"/>
</dbReference>
<accession>A0A292IGW5</accession>
<evidence type="ECO:0000313" key="3">
    <source>
        <dbReference type="Proteomes" id="UP000261764"/>
    </source>
</evidence>
<keyword evidence="3" id="KW-1185">Reference proteome</keyword>